<keyword evidence="2" id="KW-0285">Flavoprotein</keyword>
<reference evidence="7 8" key="1">
    <citation type="submission" date="2019-06" db="EMBL/GenBank/DDBJ databases">
        <title>Draft genome sequence of the filamentous fungus Phialemoniopsis curvata isolated from diesel fuel.</title>
        <authorList>
            <person name="Varaljay V.A."/>
            <person name="Lyon W.J."/>
            <person name="Crouch A.L."/>
            <person name="Drake C.E."/>
            <person name="Hollomon J.M."/>
            <person name="Nadeau L.J."/>
            <person name="Nunn H.S."/>
            <person name="Stevenson B.S."/>
            <person name="Bojanowski C.L."/>
            <person name="Crookes-Goodson W.J."/>
        </authorList>
    </citation>
    <scope>NUCLEOTIDE SEQUENCE [LARGE SCALE GENOMIC DNA]</scope>
    <source>
        <strain evidence="7 8">D216</strain>
    </source>
</reference>
<feature type="domain" description="FAD-binding" evidence="6">
    <location>
        <begin position="130"/>
        <end position="196"/>
    </location>
</feature>
<proteinExistence type="inferred from homology"/>
<evidence type="ECO:0000256" key="4">
    <source>
        <dbReference type="ARBA" id="ARBA00023002"/>
    </source>
</evidence>
<gene>
    <name evidence="7" type="ORF">E0L32_002842</name>
</gene>
<dbReference type="GeneID" id="41970289"/>
<dbReference type="Proteomes" id="UP000319257">
    <property type="component" value="Unassembled WGS sequence"/>
</dbReference>
<keyword evidence="4" id="KW-0560">Oxidoreductase</keyword>
<dbReference type="SUPFAM" id="SSF51905">
    <property type="entry name" value="FAD/NAD(P)-binding domain"/>
    <property type="match status" value="1"/>
</dbReference>
<evidence type="ECO:0000313" key="7">
    <source>
        <dbReference type="EMBL" id="TPX17741.1"/>
    </source>
</evidence>
<dbReference type="PANTHER" id="PTHR13789:SF309">
    <property type="entry name" value="PUTATIVE (AFU_ORTHOLOGUE AFUA_6G14510)-RELATED"/>
    <property type="match status" value="1"/>
</dbReference>
<dbReference type="PRINTS" id="PR00420">
    <property type="entry name" value="RNGMNOXGNASE"/>
</dbReference>
<evidence type="ECO:0000256" key="1">
    <source>
        <dbReference type="ARBA" id="ARBA00007992"/>
    </source>
</evidence>
<feature type="domain" description="FAD-binding" evidence="6">
    <location>
        <begin position="327"/>
        <end position="414"/>
    </location>
</feature>
<dbReference type="GO" id="GO:0071949">
    <property type="term" value="F:FAD binding"/>
    <property type="evidence" value="ECO:0007669"/>
    <property type="project" value="InterPro"/>
</dbReference>
<dbReference type="InParanoid" id="A0A507BKT9"/>
<evidence type="ECO:0000256" key="5">
    <source>
        <dbReference type="ARBA" id="ARBA00023033"/>
    </source>
</evidence>
<dbReference type="EMBL" id="SKBQ01000012">
    <property type="protein sequence ID" value="TPX17741.1"/>
    <property type="molecule type" value="Genomic_DNA"/>
</dbReference>
<dbReference type="PANTHER" id="PTHR13789">
    <property type="entry name" value="MONOOXYGENASE"/>
    <property type="match status" value="1"/>
</dbReference>
<comment type="similarity">
    <text evidence="1">Belongs to the paxM FAD-dependent monooxygenase family.</text>
</comment>
<name>A0A507BKT9_9PEZI</name>
<dbReference type="GO" id="GO:0004497">
    <property type="term" value="F:monooxygenase activity"/>
    <property type="evidence" value="ECO:0007669"/>
    <property type="project" value="UniProtKB-KW"/>
</dbReference>
<dbReference type="InterPro" id="IPR036188">
    <property type="entry name" value="FAD/NAD-bd_sf"/>
</dbReference>
<dbReference type="RefSeq" id="XP_030999452.1">
    <property type="nucleotide sequence ID" value="XM_031137076.1"/>
</dbReference>
<dbReference type="InterPro" id="IPR002938">
    <property type="entry name" value="FAD-bd"/>
</dbReference>
<keyword evidence="8" id="KW-1185">Reference proteome</keyword>
<dbReference type="Gene3D" id="3.50.50.60">
    <property type="entry name" value="FAD/NAD(P)-binding domain"/>
    <property type="match status" value="1"/>
</dbReference>
<evidence type="ECO:0000256" key="2">
    <source>
        <dbReference type="ARBA" id="ARBA00022630"/>
    </source>
</evidence>
<evidence type="ECO:0000259" key="6">
    <source>
        <dbReference type="Pfam" id="PF01494"/>
    </source>
</evidence>
<sequence>MAASVPQKLVGIIGAGIAGPAFALQLLSHPRLASLYRPLLLDKTPDPSTLSSEDQAKKESASFGAAVAVFPNGLHPLYALGLREAVESASLPLDIISFWKSPTASSTPHYEYGTIDHPTWSHGLQSDAINIERSALRDMLLKAARERGCETMWDKKIKGFEEQDKGATKINFEDGSDLTVDLLVGADGGYSMVRKYILDKRDPATAEKRWLPDFMHQTGFYGISKGFPYDKDVSSRATIGIWLDRGMLASAPVPGDKIRWDLVLPEKEAPPASRAVVDTPKSEGKFPWESAILPSAYSHDSSVEILQKHMNAFHPAAGTIGNLLENAEQIIRTPLRQRVWKAKEIQYGNVALIGDAARLMLPSSGQGTGFGIEDATVLAAKLLEHSKSSADQNDLRPALEAYARERVPRSKKMATVAWVTGKLAMADSWFWRWVRDFVSRWFPVGYNYKNDPKAKDPWPLDARFNVDR</sequence>
<evidence type="ECO:0000313" key="8">
    <source>
        <dbReference type="Proteomes" id="UP000319257"/>
    </source>
</evidence>
<dbReference type="STRING" id="1093900.A0A507BKT9"/>
<dbReference type="OrthoDB" id="16820at2759"/>
<evidence type="ECO:0000256" key="3">
    <source>
        <dbReference type="ARBA" id="ARBA00022827"/>
    </source>
</evidence>
<dbReference type="AlphaFoldDB" id="A0A507BKT9"/>
<accession>A0A507BKT9</accession>
<dbReference type="Pfam" id="PF01494">
    <property type="entry name" value="FAD_binding_3"/>
    <property type="match status" value="2"/>
</dbReference>
<keyword evidence="3" id="KW-0274">FAD</keyword>
<keyword evidence="5" id="KW-0503">Monooxygenase</keyword>
<dbReference type="InterPro" id="IPR050493">
    <property type="entry name" value="FAD-dep_Monooxygenase_BioMet"/>
</dbReference>
<organism evidence="7 8">
    <name type="scientific">Thyridium curvatum</name>
    <dbReference type="NCBI Taxonomy" id="1093900"/>
    <lineage>
        <taxon>Eukaryota</taxon>
        <taxon>Fungi</taxon>
        <taxon>Dikarya</taxon>
        <taxon>Ascomycota</taxon>
        <taxon>Pezizomycotina</taxon>
        <taxon>Sordariomycetes</taxon>
        <taxon>Sordariomycetidae</taxon>
        <taxon>Thyridiales</taxon>
        <taxon>Thyridiaceae</taxon>
        <taxon>Thyridium</taxon>
    </lineage>
</organism>
<protein>
    <recommendedName>
        <fullName evidence="6">FAD-binding domain-containing protein</fullName>
    </recommendedName>
</protein>
<comment type="caution">
    <text evidence="7">The sequence shown here is derived from an EMBL/GenBank/DDBJ whole genome shotgun (WGS) entry which is preliminary data.</text>
</comment>